<proteinExistence type="predicted"/>
<gene>
    <name evidence="1" type="ORF">NUM_44350</name>
</gene>
<comment type="caution">
    <text evidence="1">The sequence shown here is derived from an EMBL/GenBank/DDBJ whole genome shotgun (WGS) entry which is preliminary data.</text>
</comment>
<sequence>MFDWANLWSELEVHAGPAPDWLVPGANDEYSNLFCLSLRGPVRGQCGSGTTRRPTKASHLPRTI</sequence>
<evidence type="ECO:0000313" key="1">
    <source>
        <dbReference type="EMBL" id="GIL29181.1"/>
    </source>
</evidence>
<protein>
    <submittedName>
        <fullName evidence="1">Uncharacterized protein</fullName>
    </submittedName>
</protein>
<accession>A0A8J4EM47</accession>
<keyword evidence="2" id="KW-1185">Reference proteome</keyword>
<reference evidence="2" key="1">
    <citation type="journal article" date="2021" name="Int. J. Syst. Evol. Microbiol.">
        <title>Actinocatenispora comari sp. nov., an endophytic actinomycete isolated from aerial parts of Comarum salesowianum.</title>
        <authorList>
            <person name="Oyunbileg N."/>
            <person name="Iizaka Y."/>
            <person name="Hamada M."/>
            <person name="Davaapurev B.O."/>
            <person name="Fukumoto A."/>
            <person name="Tsetseg B."/>
            <person name="Kato F."/>
            <person name="Tamura T."/>
            <person name="Batkhuu J."/>
            <person name="Anzai Y."/>
        </authorList>
    </citation>
    <scope>NUCLEOTIDE SEQUENCE [LARGE SCALE GENOMIC DNA]</scope>
    <source>
        <strain evidence="2">NUM-2625</strain>
    </source>
</reference>
<dbReference type="EMBL" id="BOPO01000084">
    <property type="protein sequence ID" value="GIL29181.1"/>
    <property type="molecule type" value="Genomic_DNA"/>
</dbReference>
<organism evidence="1 2">
    <name type="scientific">Actinocatenispora comari</name>
    <dbReference type="NCBI Taxonomy" id="2807577"/>
    <lineage>
        <taxon>Bacteria</taxon>
        <taxon>Bacillati</taxon>
        <taxon>Actinomycetota</taxon>
        <taxon>Actinomycetes</taxon>
        <taxon>Micromonosporales</taxon>
        <taxon>Micromonosporaceae</taxon>
        <taxon>Actinocatenispora</taxon>
    </lineage>
</organism>
<evidence type="ECO:0000313" key="2">
    <source>
        <dbReference type="Proteomes" id="UP000614996"/>
    </source>
</evidence>
<dbReference type="Proteomes" id="UP000614996">
    <property type="component" value="Unassembled WGS sequence"/>
</dbReference>
<name>A0A8J4EM47_9ACTN</name>
<dbReference type="AlphaFoldDB" id="A0A8J4EM47"/>